<dbReference type="PANTHER" id="PTHR24421">
    <property type="entry name" value="NITRATE/NITRITE SENSOR PROTEIN NARX-RELATED"/>
    <property type="match status" value="1"/>
</dbReference>
<evidence type="ECO:0000256" key="9">
    <source>
        <dbReference type="SAM" id="Phobius"/>
    </source>
</evidence>
<dbReference type="Pfam" id="PF07730">
    <property type="entry name" value="HisKA_3"/>
    <property type="match status" value="1"/>
</dbReference>
<dbReference type="PANTHER" id="PTHR24421:SF10">
    <property type="entry name" value="NITRATE_NITRITE SENSOR PROTEIN NARQ"/>
    <property type="match status" value="1"/>
</dbReference>
<keyword evidence="9" id="KW-1133">Transmembrane helix</keyword>
<dbReference type="EC" id="2.7.13.3" evidence="2"/>
<feature type="transmembrane region" description="Helical" evidence="9">
    <location>
        <begin position="111"/>
        <end position="129"/>
    </location>
</feature>
<feature type="transmembrane region" description="Helical" evidence="9">
    <location>
        <begin position="7"/>
        <end position="29"/>
    </location>
</feature>
<evidence type="ECO:0000256" key="5">
    <source>
        <dbReference type="ARBA" id="ARBA00022741"/>
    </source>
</evidence>
<dbReference type="CDD" id="cd16917">
    <property type="entry name" value="HATPase_UhpB-NarQ-NarX-like"/>
    <property type="match status" value="1"/>
</dbReference>
<sequence length="446" mass="47980">MAILRDAVLVVWRGLLVMWRNLYVGALALRPLPQLSTDARVLQRLPGWGRRAVSRLPHAALVALAGVLIWGSWKLESDNWWEGGTDLEGVFVGLAAALPLLLLLFRPLAAWWLSLALIFAVAPYSWLYPWPWTETGLTSHLVIMVIVAVRSPLATAVGMWLVATVTASVATEISDRPLDATNVPLFAGCSAVALTVALLIRGLTSARREVVAKDEITVIERSKRTVLEERTTIARELHDVVAHHMSVIAIQAEAAPYRMENVPPELVKSFATIRENAVAALAELRRVLGVIRISDYELYDAPEAPQPTLDVLDGLLANVRQAGLPVEKVITGARRELPQGVELSAFRIIQEGLSNVLRHAPGAETRVELAYVSVGLGVRIVNGPVVADAVPETEPGPPGPGSGHGITGMRERVAMLDGELTTGATADGGYEVVAFLPASAVAEETA</sequence>
<dbReference type="InterPro" id="IPR011712">
    <property type="entry name" value="Sig_transdc_His_kin_sub3_dim/P"/>
</dbReference>
<feature type="transmembrane region" description="Helical" evidence="9">
    <location>
        <begin position="87"/>
        <end position="105"/>
    </location>
</feature>
<dbReference type="SUPFAM" id="SSF55874">
    <property type="entry name" value="ATPase domain of HSP90 chaperone/DNA topoisomerase II/histidine kinase"/>
    <property type="match status" value="1"/>
</dbReference>
<comment type="caution">
    <text evidence="11">The sequence shown here is derived from an EMBL/GenBank/DDBJ whole genome shotgun (WGS) entry which is preliminary data.</text>
</comment>
<organism evidence="11 12">
    <name type="scientific">Streptomyces coryli</name>
    <dbReference type="NCBI Taxonomy" id="1128680"/>
    <lineage>
        <taxon>Bacteria</taxon>
        <taxon>Bacillati</taxon>
        <taxon>Actinomycetota</taxon>
        <taxon>Actinomycetes</taxon>
        <taxon>Kitasatosporales</taxon>
        <taxon>Streptomycetaceae</taxon>
        <taxon>Streptomyces</taxon>
    </lineage>
</organism>
<feature type="transmembrane region" description="Helical" evidence="9">
    <location>
        <begin position="183"/>
        <end position="203"/>
    </location>
</feature>
<evidence type="ECO:0000313" key="11">
    <source>
        <dbReference type="EMBL" id="NGN66851.1"/>
    </source>
</evidence>
<dbReference type="GO" id="GO:0046983">
    <property type="term" value="F:protein dimerization activity"/>
    <property type="evidence" value="ECO:0007669"/>
    <property type="project" value="InterPro"/>
</dbReference>
<evidence type="ECO:0000256" key="8">
    <source>
        <dbReference type="ARBA" id="ARBA00023012"/>
    </source>
</evidence>
<name>A0A6G4U6M9_9ACTN</name>
<dbReference type="AlphaFoldDB" id="A0A6G4U6M9"/>
<dbReference type="Gene3D" id="3.30.565.10">
    <property type="entry name" value="Histidine kinase-like ATPase, C-terminal domain"/>
    <property type="match status" value="1"/>
</dbReference>
<dbReference type="GO" id="GO:0000155">
    <property type="term" value="F:phosphorelay sensor kinase activity"/>
    <property type="evidence" value="ECO:0007669"/>
    <property type="project" value="InterPro"/>
</dbReference>
<feature type="transmembrane region" description="Helical" evidence="9">
    <location>
        <begin position="56"/>
        <end position="75"/>
    </location>
</feature>
<keyword evidence="5" id="KW-0547">Nucleotide-binding</keyword>
<proteinExistence type="predicted"/>
<evidence type="ECO:0000256" key="4">
    <source>
        <dbReference type="ARBA" id="ARBA00022679"/>
    </source>
</evidence>
<evidence type="ECO:0000256" key="6">
    <source>
        <dbReference type="ARBA" id="ARBA00022777"/>
    </source>
</evidence>
<protein>
    <recommendedName>
        <fullName evidence="2">histidine kinase</fullName>
        <ecNumber evidence="2">2.7.13.3</ecNumber>
    </recommendedName>
</protein>
<gene>
    <name evidence="11" type="ORF">G5C51_23460</name>
</gene>
<keyword evidence="12" id="KW-1185">Reference proteome</keyword>
<keyword evidence="3" id="KW-0597">Phosphoprotein</keyword>
<keyword evidence="9" id="KW-0812">Transmembrane</keyword>
<evidence type="ECO:0000313" key="12">
    <source>
        <dbReference type="Proteomes" id="UP000481583"/>
    </source>
</evidence>
<dbReference type="GO" id="GO:0005524">
    <property type="term" value="F:ATP binding"/>
    <property type="evidence" value="ECO:0007669"/>
    <property type="project" value="UniProtKB-KW"/>
</dbReference>
<comment type="catalytic activity">
    <reaction evidence="1">
        <text>ATP + protein L-histidine = ADP + protein N-phospho-L-histidine.</text>
        <dbReference type="EC" id="2.7.13.3"/>
    </reaction>
</comment>
<keyword evidence="8" id="KW-0902">Two-component regulatory system</keyword>
<evidence type="ECO:0000256" key="1">
    <source>
        <dbReference type="ARBA" id="ARBA00000085"/>
    </source>
</evidence>
<keyword evidence="9" id="KW-0472">Membrane</keyword>
<evidence type="ECO:0000259" key="10">
    <source>
        <dbReference type="Pfam" id="PF07730"/>
    </source>
</evidence>
<keyword evidence="4" id="KW-0808">Transferase</keyword>
<dbReference type="GO" id="GO:0016020">
    <property type="term" value="C:membrane"/>
    <property type="evidence" value="ECO:0007669"/>
    <property type="project" value="InterPro"/>
</dbReference>
<keyword evidence="6 11" id="KW-0418">Kinase</keyword>
<evidence type="ECO:0000256" key="3">
    <source>
        <dbReference type="ARBA" id="ARBA00022553"/>
    </source>
</evidence>
<dbReference type="InterPro" id="IPR050482">
    <property type="entry name" value="Sensor_HK_TwoCompSys"/>
</dbReference>
<feature type="domain" description="Signal transduction histidine kinase subgroup 3 dimerisation and phosphoacceptor" evidence="10">
    <location>
        <begin position="229"/>
        <end position="292"/>
    </location>
</feature>
<reference evidence="11 12" key="1">
    <citation type="submission" date="2020-02" db="EMBL/GenBank/DDBJ databases">
        <title>Whole-genome analyses of novel actinobacteria.</title>
        <authorList>
            <person name="Sahin N."/>
        </authorList>
    </citation>
    <scope>NUCLEOTIDE SEQUENCE [LARGE SCALE GENOMIC DNA]</scope>
    <source>
        <strain evidence="11 12">A7024</strain>
    </source>
</reference>
<dbReference type="Proteomes" id="UP000481583">
    <property type="component" value="Unassembled WGS sequence"/>
</dbReference>
<keyword evidence="7" id="KW-0067">ATP-binding</keyword>
<accession>A0A6G4U6M9</accession>
<dbReference type="EMBL" id="JAAKZV010000113">
    <property type="protein sequence ID" value="NGN66851.1"/>
    <property type="molecule type" value="Genomic_DNA"/>
</dbReference>
<dbReference type="InterPro" id="IPR036890">
    <property type="entry name" value="HATPase_C_sf"/>
</dbReference>
<evidence type="ECO:0000256" key="2">
    <source>
        <dbReference type="ARBA" id="ARBA00012438"/>
    </source>
</evidence>
<feature type="transmembrane region" description="Helical" evidence="9">
    <location>
        <begin position="141"/>
        <end position="163"/>
    </location>
</feature>
<evidence type="ECO:0000256" key="7">
    <source>
        <dbReference type="ARBA" id="ARBA00022840"/>
    </source>
</evidence>
<dbReference type="Gene3D" id="1.20.5.1930">
    <property type="match status" value="1"/>
</dbReference>